<dbReference type="Proteomes" id="UP000001798">
    <property type="component" value="Chromosome 8"/>
</dbReference>
<dbReference type="KEGG" id="bfu:BCIN_08g05690"/>
<evidence type="ECO:0000313" key="3">
    <source>
        <dbReference type="Proteomes" id="UP000001798"/>
    </source>
</evidence>
<feature type="compositionally biased region" description="Polar residues" evidence="1">
    <location>
        <begin position="255"/>
        <end position="275"/>
    </location>
</feature>
<organism evidence="2 3">
    <name type="scientific">Botryotinia fuckeliana (strain B05.10)</name>
    <name type="common">Noble rot fungus</name>
    <name type="synonym">Botrytis cinerea</name>
    <dbReference type="NCBI Taxonomy" id="332648"/>
    <lineage>
        <taxon>Eukaryota</taxon>
        <taxon>Fungi</taxon>
        <taxon>Dikarya</taxon>
        <taxon>Ascomycota</taxon>
        <taxon>Pezizomycotina</taxon>
        <taxon>Leotiomycetes</taxon>
        <taxon>Helotiales</taxon>
        <taxon>Sclerotiniaceae</taxon>
        <taxon>Botrytis</taxon>
    </lineage>
</organism>
<reference evidence="2 3" key="3">
    <citation type="journal article" date="2017" name="Mol. Plant Pathol.">
        <title>A gapless genome sequence of the fungus Botrytis cinerea.</title>
        <authorList>
            <person name="Van Kan J.A."/>
            <person name="Stassen J.H."/>
            <person name="Mosbach A."/>
            <person name="Van Der Lee T.A."/>
            <person name="Faino L."/>
            <person name="Farmer A.D."/>
            <person name="Papasotiriou D.G."/>
            <person name="Zhou S."/>
            <person name="Seidl M.F."/>
            <person name="Cottam E."/>
            <person name="Edel D."/>
            <person name="Hahn M."/>
            <person name="Schwartz D.C."/>
            <person name="Dietrich R.A."/>
            <person name="Widdison S."/>
            <person name="Scalliet G."/>
        </authorList>
    </citation>
    <scope>NUCLEOTIDE SEQUENCE [LARGE SCALE GENOMIC DNA]</scope>
    <source>
        <strain evidence="2 3">B05.10</strain>
    </source>
</reference>
<feature type="compositionally biased region" description="Polar residues" evidence="1">
    <location>
        <begin position="63"/>
        <end position="73"/>
    </location>
</feature>
<name>A0A384JQZ5_BOTFB</name>
<feature type="compositionally biased region" description="Polar residues" evidence="1">
    <location>
        <begin position="186"/>
        <end position="206"/>
    </location>
</feature>
<evidence type="ECO:0000313" key="2">
    <source>
        <dbReference type="EMBL" id="ATZ52953.1"/>
    </source>
</evidence>
<sequence>MGGKKKNAKGGQGDGGVSRLPQEDLASSGPDRMNVPLAADQASTSSSGSQAPAGLGGMDAQLVTGQRQLSASHVRSRAPNNPLPADQRSTNQSLKESSRPSPTHSSHTSQLQFDVGNETGRTISRVSETRSSSQSRVTAVPLGQGQAALVFPQLQSQCVPPLGSAQSSKSVSESQRPAGFLERTQSKIQTQKSKSNGSINRTQSQTRQLLRPELQNLARFQPTLTTPLHLQLQVQDSSRIDPGQRPEFQLPRRQSFGTNPTFGGNPPSSIMPTNRQGPPEIYHYEAEARAQLENPRGQAAQYVDPRQDPEWRKARQEEAMQKARGRIARGKSFRSFVQPGDPKPSFRELQSTSGQNRYGAASPLPSPQQRASVAQFPGLESQHDQEMAMSQLGIENLDITSQEFSAQDAWAKSQLRKIGNTCPRGCRWFRIPGGYRCGQGFHWATDQLISEGNGEVITSLRVVPKGFPNKGEVMKTGSRYD</sequence>
<dbReference type="EMBL" id="CP009812">
    <property type="protein sequence ID" value="ATZ52953.1"/>
    <property type="molecule type" value="Genomic_DNA"/>
</dbReference>
<dbReference type="AlphaFoldDB" id="A0A384JQZ5"/>
<proteinExistence type="predicted"/>
<dbReference type="RefSeq" id="XP_001553060.1">
    <property type="nucleotide sequence ID" value="XM_001553010.2"/>
</dbReference>
<reference evidence="2 3" key="1">
    <citation type="journal article" date="2011" name="PLoS Genet.">
        <title>Genomic analysis of the necrotrophic fungal pathogens Sclerotinia sclerotiorum and Botrytis cinerea.</title>
        <authorList>
            <person name="Amselem J."/>
            <person name="Cuomo C.A."/>
            <person name="van Kan J.A."/>
            <person name="Viaud M."/>
            <person name="Benito E.P."/>
            <person name="Couloux A."/>
            <person name="Coutinho P.M."/>
            <person name="de Vries R.P."/>
            <person name="Dyer P.S."/>
            <person name="Fillinger S."/>
            <person name="Fournier E."/>
            <person name="Gout L."/>
            <person name="Hahn M."/>
            <person name="Kohn L."/>
            <person name="Lapalu N."/>
            <person name="Plummer K.M."/>
            <person name="Pradier J.M."/>
            <person name="Quevillon E."/>
            <person name="Sharon A."/>
            <person name="Simon A."/>
            <person name="ten Have A."/>
            <person name="Tudzynski B."/>
            <person name="Tudzynski P."/>
            <person name="Wincker P."/>
            <person name="Andrew M."/>
            <person name="Anthouard V."/>
            <person name="Beever R.E."/>
            <person name="Beffa R."/>
            <person name="Benoit I."/>
            <person name="Bouzid O."/>
            <person name="Brault B."/>
            <person name="Chen Z."/>
            <person name="Choquer M."/>
            <person name="Collemare J."/>
            <person name="Cotton P."/>
            <person name="Danchin E.G."/>
            <person name="Da Silva C."/>
            <person name="Gautier A."/>
            <person name="Giraud C."/>
            <person name="Giraud T."/>
            <person name="Gonzalez C."/>
            <person name="Grossetete S."/>
            <person name="Guldener U."/>
            <person name="Henrissat B."/>
            <person name="Howlett B.J."/>
            <person name="Kodira C."/>
            <person name="Kretschmer M."/>
            <person name="Lappartient A."/>
            <person name="Leroch M."/>
            <person name="Levis C."/>
            <person name="Mauceli E."/>
            <person name="Neuveglise C."/>
            <person name="Oeser B."/>
            <person name="Pearson M."/>
            <person name="Poulain J."/>
            <person name="Poussereau N."/>
            <person name="Quesneville H."/>
            <person name="Rascle C."/>
            <person name="Schumacher J."/>
            <person name="Segurens B."/>
            <person name="Sexton A."/>
            <person name="Silva E."/>
            <person name="Sirven C."/>
            <person name="Soanes D.M."/>
            <person name="Talbot N.J."/>
            <person name="Templeton M."/>
            <person name="Yandava C."/>
            <person name="Yarden O."/>
            <person name="Zeng Q."/>
            <person name="Rollins J.A."/>
            <person name="Lebrun M.H."/>
            <person name="Dickman M."/>
        </authorList>
    </citation>
    <scope>NUCLEOTIDE SEQUENCE [LARGE SCALE GENOMIC DNA]</scope>
    <source>
        <strain evidence="2 3">B05.10</strain>
    </source>
</reference>
<accession>A0A384JQZ5</accession>
<feature type="compositionally biased region" description="Low complexity" evidence="1">
    <location>
        <begin position="99"/>
        <end position="109"/>
    </location>
</feature>
<feature type="compositionally biased region" description="Polar residues" evidence="1">
    <location>
        <begin position="41"/>
        <end position="50"/>
    </location>
</feature>
<feature type="region of interest" description="Disordered" evidence="1">
    <location>
        <begin position="1"/>
        <end position="118"/>
    </location>
</feature>
<reference evidence="2 3" key="2">
    <citation type="journal article" date="2012" name="Eukaryot. Cell">
        <title>Genome update of Botrytis cinerea strains B05.10 and T4.</title>
        <authorList>
            <person name="Staats M."/>
            <person name="van Kan J.A."/>
        </authorList>
    </citation>
    <scope>NUCLEOTIDE SEQUENCE [LARGE SCALE GENOMIC DNA]</scope>
    <source>
        <strain evidence="2 3">B05.10</strain>
    </source>
</reference>
<feature type="compositionally biased region" description="Low complexity" evidence="1">
    <location>
        <begin position="164"/>
        <end position="174"/>
    </location>
</feature>
<feature type="region of interest" description="Disordered" evidence="1">
    <location>
        <begin position="236"/>
        <end position="275"/>
    </location>
</feature>
<dbReference type="OrthoDB" id="3533719at2759"/>
<dbReference type="VEuPathDB" id="FungiDB:Bcin08g05690"/>
<evidence type="ECO:0000256" key="1">
    <source>
        <dbReference type="SAM" id="MobiDB-lite"/>
    </source>
</evidence>
<feature type="compositionally biased region" description="Basic residues" evidence="1">
    <location>
        <begin position="323"/>
        <end position="332"/>
    </location>
</feature>
<keyword evidence="3" id="KW-1185">Reference proteome</keyword>
<dbReference type="GeneID" id="5433591"/>
<feature type="region of interest" description="Disordered" evidence="1">
    <location>
        <begin position="323"/>
        <end position="370"/>
    </location>
</feature>
<gene>
    <name evidence="2" type="ORF">BCIN_08g05690</name>
</gene>
<feature type="region of interest" description="Disordered" evidence="1">
    <location>
        <begin position="159"/>
        <end position="206"/>
    </location>
</feature>
<protein>
    <submittedName>
        <fullName evidence="2">Uncharacterized protein</fullName>
    </submittedName>
</protein>